<name>A0A1B0D9Z0_PHLPP</name>
<feature type="compositionally biased region" description="Polar residues" evidence="4">
    <location>
        <begin position="24"/>
        <end position="38"/>
    </location>
</feature>
<sequence>MGKNKKRQRQEKVHKVEAKESQSCKESSSDGAPTMTVKSGTKVENVLKFSRKTLEEGKHRKIFWTGNGKAITRTISCAETLKRHFQLHQVTEISQESAQEGAGKVTYIPSIRILQSLDKIDPSTPG</sequence>
<dbReference type="SUPFAM" id="SSF82704">
    <property type="entry name" value="AlbA-like"/>
    <property type="match status" value="1"/>
</dbReference>
<accession>A0A1B0D9Z0</accession>
<evidence type="ECO:0000256" key="1">
    <source>
        <dbReference type="ARBA" id="ARBA00004123"/>
    </source>
</evidence>
<dbReference type="GO" id="GO:0003723">
    <property type="term" value="F:RNA binding"/>
    <property type="evidence" value="ECO:0007669"/>
    <property type="project" value="TreeGrafter"/>
</dbReference>
<dbReference type="VEuPathDB" id="VectorBase:PPAPM1_004008"/>
<dbReference type="GO" id="GO:0005634">
    <property type="term" value="C:nucleus"/>
    <property type="evidence" value="ECO:0007669"/>
    <property type="project" value="UniProtKB-SubCell"/>
</dbReference>
<keyword evidence="3" id="KW-0539">Nucleus</keyword>
<protein>
    <recommendedName>
        <fullName evidence="5">DNA/RNA-binding protein Alba-like domain-containing protein</fullName>
    </recommendedName>
</protein>
<dbReference type="AlphaFoldDB" id="A0A1B0D9Z0"/>
<feature type="domain" description="DNA/RNA-binding protein Alba-like" evidence="5">
    <location>
        <begin position="34"/>
        <end position="96"/>
    </location>
</feature>
<dbReference type="InterPro" id="IPR002775">
    <property type="entry name" value="DNA/RNA-bd_Alba-like"/>
</dbReference>
<dbReference type="InterPro" id="IPR051958">
    <property type="entry name" value="Alba-like_NAB"/>
</dbReference>
<dbReference type="EMBL" id="AJVK01013115">
    <property type="status" value="NOT_ANNOTATED_CDS"/>
    <property type="molecule type" value="Genomic_DNA"/>
</dbReference>
<organism evidence="6 7">
    <name type="scientific">Phlebotomus papatasi</name>
    <name type="common">Sandfly</name>
    <dbReference type="NCBI Taxonomy" id="29031"/>
    <lineage>
        <taxon>Eukaryota</taxon>
        <taxon>Metazoa</taxon>
        <taxon>Ecdysozoa</taxon>
        <taxon>Arthropoda</taxon>
        <taxon>Hexapoda</taxon>
        <taxon>Insecta</taxon>
        <taxon>Pterygota</taxon>
        <taxon>Neoptera</taxon>
        <taxon>Endopterygota</taxon>
        <taxon>Diptera</taxon>
        <taxon>Nematocera</taxon>
        <taxon>Psychodoidea</taxon>
        <taxon>Psychodidae</taxon>
        <taxon>Phlebotomus</taxon>
        <taxon>Phlebotomus</taxon>
    </lineage>
</organism>
<evidence type="ECO:0000313" key="7">
    <source>
        <dbReference type="Proteomes" id="UP000092462"/>
    </source>
</evidence>
<dbReference type="Proteomes" id="UP000092462">
    <property type="component" value="Unassembled WGS sequence"/>
</dbReference>
<keyword evidence="7" id="KW-1185">Reference proteome</keyword>
<evidence type="ECO:0000259" key="5">
    <source>
        <dbReference type="Pfam" id="PF01918"/>
    </source>
</evidence>
<evidence type="ECO:0000256" key="2">
    <source>
        <dbReference type="ARBA" id="ARBA00008018"/>
    </source>
</evidence>
<dbReference type="GO" id="GO:0000172">
    <property type="term" value="C:ribonuclease MRP complex"/>
    <property type="evidence" value="ECO:0007669"/>
    <property type="project" value="TreeGrafter"/>
</dbReference>
<dbReference type="VEuPathDB" id="VectorBase:PPAI004495"/>
<feature type="compositionally biased region" description="Basic and acidic residues" evidence="4">
    <location>
        <begin position="10"/>
        <end position="23"/>
    </location>
</feature>
<dbReference type="PANTHER" id="PTHR13516">
    <property type="entry name" value="RIBONUCLEASE P SUBUNIT P25"/>
    <property type="match status" value="1"/>
</dbReference>
<dbReference type="Pfam" id="PF01918">
    <property type="entry name" value="Alba"/>
    <property type="match status" value="1"/>
</dbReference>
<dbReference type="GO" id="GO:0001682">
    <property type="term" value="P:tRNA 5'-leader removal"/>
    <property type="evidence" value="ECO:0007669"/>
    <property type="project" value="TreeGrafter"/>
</dbReference>
<evidence type="ECO:0000256" key="3">
    <source>
        <dbReference type="ARBA" id="ARBA00023242"/>
    </source>
</evidence>
<proteinExistence type="inferred from homology"/>
<dbReference type="EnsemblMetazoa" id="PPAI004495-RA">
    <property type="protein sequence ID" value="PPAI004495-PA"/>
    <property type="gene ID" value="PPAI004495"/>
</dbReference>
<comment type="similarity">
    <text evidence="2">Belongs to the histone-like Alba family.</text>
</comment>
<dbReference type="InterPro" id="IPR036882">
    <property type="entry name" value="Alba-like_dom_sf"/>
</dbReference>
<evidence type="ECO:0000313" key="6">
    <source>
        <dbReference type="EnsemblMetazoa" id="PPAI004495-PA"/>
    </source>
</evidence>
<evidence type="ECO:0000256" key="4">
    <source>
        <dbReference type="SAM" id="MobiDB-lite"/>
    </source>
</evidence>
<feature type="region of interest" description="Disordered" evidence="4">
    <location>
        <begin position="1"/>
        <end position="38"/>
    </location>
</feature>
<comment type="subcellular location">
    <subcellularLocation>
        <location evidence="1">Nucleus</location>
    </subcellularLocation>
</comment>
<reference evidence="6" key="1">
    <citation type="submission" date="2022-08" db="UniProtKB">
        <authorList>
            <consortium name="EnsemblMetazoa"/>
        </authorList>
    </citation>
    <scope>IDENTIFICATION</scope>
    <source>
        <strain evidence="6">Israel</strain>
    </source>
</reference>
<dbReference type="Gene3D" id="3.30.110.20">
    <property type="entry name" value="Alba-like domain"/>
    <property type="match status" value="1"/>
</dbReference>
<dbReference type="PANTHER" id="PTHR13516:SF4">
    <property type="entry name" value="FI09323P"/>
    <property type="match status" value="1"/>
</dbReference>